<protein>
    <recommendedName>
        <fullName evidence="4">Glycosyltransferase 61 catalytic domain-containing protein</fullName>
    </recommendedName>
</protein>
<sequence length="403" mass="45074">MTLRTFEYVPIERWCRPVPALAGLQEPDTVCFVRPGQTVSVPLPDLVLDSNDVAAITDGRPWGFPLDPGPNGEALLSIEPAFLARLDGVTIDRLCSVPFMHNPFNIFVRPGLALDDTYNGSYGTSVLKEQMKEWVDYRVGNQSVKIKLYEDLDPDQRVDGEALFVAGRFSFGNYFHWIVDSLSRLWAISKFNPPESIPILLPTGSLNTYQRETLEALGLKNKFIMLNCRRAFVEKLYFSSYFSPGGYTVEQVNWLSSVLRRAFKVEGRKAGRRLYVSRADARARRVRDEAALVASLQARGFEVVTLGGLSVREQAILFAEADIVVAPHGAGNTNMLFARPEAALIEIVPAQMPQPCYWMLTRLRGQHYGRLLDRTPDPGDGDLTVDLGRLHAMLDLAFAQMTS</sequence>
<dbReference type="PANTHER" id="PTHR20961">
    <property type="entry name" value="GLYCOSYLTRANSFERASE"/>
    <property type="match status" value="1"/>
</dbReference>
<dbReference type="Proteomes" id="UP000321567">
    <property type="component" value="Unassembled WGS sequence"/>
</dbReference>
<evidence type="ECO:0000256" key="2">
    <source>
        <dbReference type="ARBA" id="ARBA00022679"/>
    </source>
</evidence>
<accession>A0A512H7T6</accession>
<evidence type="ECO:0000256" key="3">
    <source>
        <dbReference type="ARBA" id="ARBA00023180"/>
    </source>
</evidence>
<feature type="domain" description="Glycosyltransferase 61 catalytic" evidence="4">
    <location>
        <begin position="174"/>
        <end position="344"/>
    </location>
</feature>
<keyword evidence="1" id="KW-0328">Glycosyltransferase</keyword>
<dbReference type="Pfam" id="PF04577">
    <property type="entry name" value="Glyco_transf_61"/>
    <property type="match status" value="1"/>
</dbReference>
<gene>
    <name evidence="5" type="ORF">ROR02_16480</name>
</gene>
<dbReference type="InterPro" id="IPR007657">
    <property type="entry name" value="Glycosyltransferase_61"/>
</dbReference>
<reference evidence="5 6" key="1">
    <citation type="submission" date="2019-07" db="EMBL/GenBank/DDBJ databases">
        <title>Whole genome shotgun sequence of Rhodospirillum oryzae NBRC 107573.</title>
        <authorList>
            <person name="Hosoyama A."/>
            <person name="Uohara A."/>
            <person name="Ohji S."/>
            <person name="Ichikawa N."/>
        </authorList>
    </citation>
    <scope>NUCLEOTIDE SEQUENCE [LARGE SCALE GENOMIC DNA]</scope>
    <source>
        <strain evidence="5 6">NBRC 107573</strain>
    </source>
</reference>
<keyword evidence="2" id="KW-0808">Transferase</keyword>
<dbReference type="EMBL" id="BJZO01000039">
    <property type="protein sequence ID" value="GEO81517.1"/>
    <property type="molecule type" value="Genomic_DNA"/>
</dbReference>
<keyword evidence="6" id="KW-1185">Reference proteome</keyword>
<evidence type="ECO:0000313" key="6">
    <source>
        <dbReference type="Proteomes" id="UP000321567"/>
    </source>
</evidence>
<keyword evidence="3" id="KW-0325">Glycoprotein</keyword>
<dbReference type="InterPro" id="IPR049625">
    <property type="entry name" value="Glyco_transf_61_cat"/>
</dbReference>
<organism evidence="5 6">
    <name type="scientific">Pararhodospirillum oryzae</name>
    <dbReference type="NCBI Taxonomy" id="478448"/>
    <lineage>
        <taxon>Bacteria</taxon>
        <taxon>Pseudomonadati</taxon>
        <taxon>Pseudomonadota</taxon>
        <taxon>Alphaproteobacteria</taxon>
        <taxon>Rhodospirillales</taxon>
        <taxon>Rhodospirillaceae</taxon>
        <taxon>Pararhodospirillum</taxon>
    </lineage>
</organism>
<dbReference type="AlphaFoldDB" id="A0A512H7T6"/>
<name>A0A512H7T6_9PROT</name>
<evidence type="ECO:0000313" key="5">
    <source>
        <dbReference type="EMBL" id="GEO81517.1"/>
    </source>
</evidence>
<dbReference type="RefSeq" id="WP_170245026.1">
    <property type="nucleotide sequence ID" value="NZ_BJZO01000039.1"/>
</dbReference>
<evidence type="ECO:0000259" key="4">
    <source>
        <dbReference type="Pfam" id="PF04577"/>
    </source>
</evidence>
<dbReference type="GO" id="GO:0016757">
    <property type="term" value="F:glycosyltransferase activity"/>
    <property type="evidence" value="ECO:0007669"/>
    <property type="project" value="UniProtKB-KW"/>
</dbReference>
<proteinExistence type="predicted"/>
<evidence type="ECO:0000256" key="1">
    <source>
        <dbReference type="ARBA" id="ARBA00022676"/>
    </source>
</evidence>
<comment type="caution">
    <text evidence="5">The sequence shown here is derived from an EMBL/GenBank/DDBJ whole genome shotgun (WGS) entry which is preliminary data.</text>
</comment>